<accession>A0A6P6XQ33</accession>
<sequence length="475" mass="56766">MDENCQQFSIDWTTLVMEKWTNNYIGTTDMIGVHKFYIYNITDLQLFKDRIESLRTHSRPNDRIPVIAPYLSKFYQKIAPHDRQQGLSFYQRTISKTILDIFYSNLLVERSVKRILYGPDKESQQQEEEEDEEKIKKNLIHLKRLEKNIELKIIDDFFLMKQTLNIPDRISDQATLQITYILQRFHNQFENFLNINEYFKLINDSYDNRLDQIPDLDSNFIKTPIGFLNNFQRYQKYVIQMKSTNEYPGVIEWNGRKNVDHPQKWCNDLQLENHYKDESNYHLLQYGLYNFIPQLCGSTRLLFDIAANNNQSNPNFVYKFRQTKSQISMGKTLQISQIIDNYCPRFEFPLNNNNNNVDIDKKTTCQNDDNNYSIDLADCFGQTRLRSQPLFEPDQPTNIKFDTTTGLMITKLEHYRLSIGFYLNTMHINPDFIDIDPNEDLYSPMISNIHYQEMYNQWNSWSIFLLYLLKTTMKK</sequence>
<dbReference type="RefSeq" id="XP_027194923.1">
    <property type="nucleotide sequence ID" value="XM_027339122.1"/>
</dbReference>
<proteinExistence type="predicted"/>
<protein>
    <submittedName>
        <fullName evidence="2">Uncharacterized protein LOC113789567</fullName>
    </submittedName>
</protein>
<dbReference type="AlphaFoldDB" id="A0A6P6XQ33"/>
<gene>
    <name evidence="2" type="primary">LOC113789567</name>
</gene>
<reference evidence="2" key="1">
    <citation type="submission" date="2025-08" db="UniProtKB">
        <authorList>
            <consortium name="RefSeq"/>
        </authorList>
    </citation>
    <scope>IDENTIFICATION</scope>
    <source>
        <strain evidence="2">Airmid</strain>
    </source>
</reference>
<dbReference type="KEGG" id="dpte:113789567"/>
<dbReference type="InParanoid" id="A0A6P6XQ33"/>
<evidence type="ECO:0000313" key="1">
    <source>
        <dbReference type="Proteomes" id="UP000515146"/>
    </source>
</evidence>
<dbReference type="Proteomes" id="UP000515146">
    <property type="component" value="Unplaced"/>
</dbReference>
<keyword evidence="1" id="KW-1185">Reference proteome</keyword>
<evidence type="ECO:0000313" key="2">
    <source>
        <dbReference type="RefSeq" id="XP_027194923.1"/>
    </source>
</evidence>
<organism evidence="1 2">
    <name type="scientific">Dermatophagoides pteronyssinus</name>
    <name type="common">European house dust mite</name>
    <dbReference type="NCBI Taxonomy" id="6956"/>
    <lineage>
        <taxon>Eukaryota</taxon>
        <taxon>Metazoa</taxon>
        <taxon>Ecdysozoa</taxon>
        <taxon>Arthropoda</taxon>
        <taxon>Chelicerata</taxon>
        <taxon>Arachnida</taxon>
        <taxon>Acari</taxon>
        <taxon>Acariformes</taxon>
        <taxon>Sarcoptiformes</taxon>
        <taxon>Astigmata</taxon>
        <taxon>Psoroptidia</taxon>
        <taxon>Analgoidea</taxon>
        <taxon>Pyroglyphidae</taxon>
        <taxon>Dermatophagoidinae</taxon>
        <taxon>Dermatophagoides</taxon>
    </lineage>
</organism>
<name>A0A6P6XQ33_DERPT</name>
<dbReference type="OrthoDB" id="514335at2759"/>